<dbReference type="RefSeq" id="XP_050552117.1">
    <property type="nucleotide sequence ID" value="XM_050696160.1"/>
</dbReference>
<evidence type="ECO:0000256" key="6">
    <source>
        <dbReference type="ARBA" id="ARBA00022989"/>
    </source>
</evidence>
<sequence>MLSRYVVSQVKHNSYFLVGLALGLWLSLALVPLDEPSAVACAAELGAAAADDYEPQREERPLGPAGRAAGRAVQRPRYYSTELGMRGSLLTGVLSSEEALKSQIAALNRTTARLQPALKFFITASAVSSVPGMANVVGFTDTREMLKPFHALKYLADNYLEEYDFFFLVSDTAYVNARRLTELVSQLSVSEDIYMGTVAEDDSHYCSLEAGILLSNSVLRAVHGELDWCVRNSYSAHHHENIGRCVLHAARRACASSAQGALYSSVRAPSADRPPPLTEALADAVTVQPVARAAALYALHAYTARLHLQRDRAATRRLRAALWRGAARHPPHYRNATWPAGLRADPGLAPPPPDSRFDHLRWVSFNATHAFYPDDQHEVALISGAHRQALDLVLRAARGWAARRWGGAEPALLEGAWLWEPARALRYRLLLRAPAGRRGGAGAGPRLRMLEVARPLGAARLLPVRYVTESARLTLLVAAPPTTPPADLRAFLARYEAVCLTQDKNTALILVIVGNANETTALEPIRSEVEALRQRHSGATLTVLDAPGPAPLAALPEYDALLAAGGVALAVAAPHTSRDALLLLLPPHAEFNQDFLNRVSITLPSRRTACLNRVRMNTIPGEQWYLPAGFARHSLYSHPRFVAPAGGKPHVHTGRFNLRATLALSFYRSDYDAAAAAWRGAHDAPPAAVLARAPLRVLRAPEPALVLAPRPPPCALREEGAPTACARALRAQHYATLDVGARHSLAQLLLETQAELDQ</sequence>
<dbReference type="Proteomes" id="UP000829999">
    <property type="component" value="Chromosome 10"/>
</dbReference>
<dbReference type="Gene3D" id="3.90.550.50">
    <property type="match status" value="1"/>
</dbReference>
<evidence type="ECO:0000256" key="2">
    <source>
        <dbReference type="ARBA" id="ARBA00009239"/>
    </source>
</evidence>
<evidence type="ECO:0000313" key="11">
    <source>
        <dbReference type="RefSeq" id="XP_050552117.1"/>
    </source>
</evidence>
<dbReference type="GeneID" id="118277356"/>
<evidence type="ECO:0000256" key="7">
    <source>
        <dbReference type="ARBA" id="ARBA00023034"/>
    </source>
</evidence>
<keyword evidence="6" id="KW-1133">Transmembrane helix</keyword>
<dbReference type="CTD" id="79586"/>
<evidence type="ECO:0000256" key="3">
    <source>
        <dbReference type="ARBA" id="ARBA00022679"/>
    </source>
</evidence>
<keyword evidence="3 9" id="KW-0808">Transferase</keyword>
<comment type="similarity">
    <text evidence="2 9">Belongs to the chondroitin N-acetylgalactosaminyltransferase family.</text>
</comment>
<evidence type="ECO:0000256" key="5">
    <source>
        <dbReference type="ARBA" id="ARBA00022968"/>
    </source>
</evidence>
<gene>
    <name evidence="11" type="primary">LOC118277356</name>
</gene>
<evidence type="ECO:0000256" key="8">
    <source>
        <dbReference type="ARBA" id="ARBA00023136"/>
    </source>
</evidence>
<keyword evidence="10" id="KW-1185">Reference proteome</keyword>
<accession>A0A9R0DRN2</accession>
<dbReference type="Pfam" id="PF05679">
    <property type="entry name" value="CHGN"/>
    <property type="match status" value="2"/>
</dbReference>
<proteinExistence type="inferred from homology"/>
<keyword evidence="7 9" id="KW-0333">Golgi apparatus</keyword>
<keyword evidence="8" id="KW-0472">Membrane</keyword>
<dbReference type="PANTHER" id="PTHR12369:SF13">
    <property type="entry name" value="HEXOSYLTRANSFERASE"/>
    <property type="match status" value="1"/>
</dbReference>
<protein>
    <recommendedName>
        <fullName evidence="9">Hexosyltransferase</fullName>
        <ecNumber evidence="9">2.4.1.-</ecNumber>
    </recommendedName>
</protein>
<evidence type="ECO:0000256" key="9">
    <source>
        <dbReference type="RuleBase" id="RU364016"/>
    </source>
</evidence>
<dbReference type="EC" id="2.4.1.-" evidence="9"/>
<dbReference type="AlphaFoldDB" id="A0A9R0DRN2"/>
<dbReference type="OrthoDB" id="9985088at2759"/>
<reference evidence="11" key="1">
    <citation type="submission" date="2025-08" db="UniProtKB">
        <authorList>
            <consortium name="RefSeq"/>
        </authorList>
    </citation>
    <scope>IDENTIFICATION</scope>
    <source>
        <tissue evidence="11">Whole larval tissue</tissue>
    </source>
</reference>
<evidence type="ECO:0000256" key="4">
    <source>
        <dbReference type="ARBA" id="ARBA00022692"/>
    </source>
</evidence>
<dbReference type="InterPro" id="IPR008428">
    <property type="entry name" value="Chond_GalNAc"/>
</dbReference>
<keyword evidence="5 9" id="KW-0735">Signal-anchor</keyword>
<dbReference type="PANTHER" id="PTHR12369">
    <property type="entry name" value="CHONDROITIN SYNTHASE"/>
    <property type="match status" value="1"/>
</dbReference>
<comment type="subcellular location">
    <subcellularLocation>
        <location evidence="1 9">Golgi apparatus</location>
        <location evidence="1 9">Golgi stack membrane</location>
        <topology evidence="1 9">Single-pass type II membrane protein</topology>
    </subcellularLocation>
</comment>
<name>A0A9R0DRN2_SPOFR</name>
<organism evidence="10 11">
    <name type="scientific">Spodoptera frugiperda</name>
    <name type="common">Fall armyworm</name>
    <dbReference type="NCBI Taxonomy" id="7108"/>
    <lineage>
        <taxon>Eukaryota</taxon>
        <taxon>Metazoa</taxon>
        <taxon>Ecdysozoa</taxon>
        <taxon>Arthropoda</taxon>
        <taxon>Hexapoda</taxon>
        <taxon>Insecta</taxon>
        <taxon>Pterygota</taxon>
        <taxon>Neoptera</taxon>
        <taxon>Endopterygota</taxon>
        <taxon>Lepidoptera</taxon>
        <taxon>Glossata</taxon>
        <taxon>Ditrysia</taxon>
        <taxon>Noctuoidea</taxon>
        <taxon>Noctuidae</taxon>
        <taxon>Amphipyrinae</taxon>
        <taxon>Spodoptera</taxon>
    </lineage>
</organism>
<keyword evidence="4" id="KW-0812">Transmembrane</keyword>
<dbReference type="GO" id="GO:0047238">
    <property type="term" value="F:glucuronosyl-N-acetylgalactosaminyl-proteoglycan 4-beta-N-acetylgalactosaminyltransferase activity"/>
    <property type="evidence" value="ECO:0007669"/>
    <property type="project" value="TreeGrafter"/>
</dbReference>
<evidence type="ECO:0000256" key="1">
    <source>
        <dbReference type="ARBA" id="ARBA00004447"/>
    </source>
</evidence>
<evidence type="ECO:0000313" key="10">
    <source>
        <dbReference type="Proteomes" id="UP000829999"/>
    </source>
</evidence>
<dbReference type="InterPro" id="IPR051227">
    <property type="entry name" value="CS_glycosyltransferase"/>
</dbReference>
<dbReference type="GO" id="GO:0032580">
    <property type="term" value="C:Golgi cisterna membrane"/>
    <property type="evidence" value="ECO:0007669"/>
    <property type="project" value="UniProtKB-SubCell"/>
</dbReference>